<dbReference type="Proteomes" id="UP001381693">
    <property type="component" value="Unassembled WGS sequence"/>
</dbReference>
<keyword evidence="2" id="KW-0813">Transport</keyword>
<dbReference type="PANTHER" id="PTHR12910:SF2">
    <property type="entry name" value="NADH DEHYDROGENASE [UBIQUINONE] 1 ALPHA SUBCOMPLEX SUBUNIT 12"/>
    <property type="match status" value="1"/>
</dbReference>
<comment type="subcellular location">
    <subcellularLocation>
        <location evidence="2">Mitochondrion inner membrane</location>
        <topology evidence="2">Peripheral membrane protein</topology>
        <orientation evidence="2">Matrix side</orientation>
    </subcellularLocation>
</comment>
<accession>A0AAN9A8C1</accession>
<dbReference type="AlphaFoldDB" id="A0AAN9A8C1"/>
<proteinExistence type="inferred from homology"/>
<keyword evidence="2" id="KW-0472">Membrane</keyword>
<keyword evidence="2" id="KW-0999">Mitochondrion inner membrane</keyword>
<sequence>MFSRTDDLKIGTFVGEDSLGNKYYQDDNLMMGRNRWVIYHPRYGVDYEGSLVPPEWFGWLHHKTDQPPTKVAPVSYGWLSGHQENVTGTEEAYTPYTTTKPKIEAWVPPKKS</sequence>
<keyword evidence="2" id="KW-0679">Respiratory chain</keyword>
<organism evidence="3 4">
    <name type="scientific">Halocaridina rubra</name>
    <name type="common">Hawaiian red shrimp</name>
    <dbReference type="NCBI Taxonomy" id="373956"/>
    <lineage>
        <taxon>Eukaryota</taxon>
        <taxon>Metazoa</taxon>
        <taxon>Ecdysozoa</taxon>
        <taxon>Arthropoda</taxon>
        <taxon>Crustacea</taxon>
        <taxon>Multicrustacea</taxon>
        <taxon>Malacostraca</taxon>
        <taxon>Eumalacostraca</taxon>
        <taxon>Eucarida</taxon>
        <taxon>Decapoda</taxon>
        <taxon>Pleocyemata</taxon>
        <taxon>Caridea</taxon>
        <taxon>Atyoidea</taxon>
        <taxon>Atyidae</taxon>
        <taxon>Halocaridina</taxon>
    </lineage>
</organism>
<keyword evidence="2" id="KW-0249">Electron transport</keyword>
<dbReference type="GO" id="GO:0006979">
    <property type="term" value="P:response to oxidative stress"/>
    <property type="evidence" value="ECO:0007669"/>
    <property type="project" value="TreeGrafter"/>
</dbReference>
<dbReference type="Pfam" id="PF05071">
    <property type="entry name" value="NDUFA12"/>
    <property type="match status" value="1"/>
</dbReference>
<gene>
    <name evidence="3" type="primary">NDUFA12</name>
    <name evidence="3" type="ORF">SK128_024342</name>
</gene>
<evidence type="ECO:0000313" key="4">
    <source>
        <dbReference type="Proteomes" id="UP001381693"/>
    </source>
</evidence>
<evidence type="ECO:0000256" key="1">
    <source>
        <dbReference type="ARBA" id="ARBA00007355"/>
    </source>
</evidence>
<dbReference type="EMBL" id="JAXCGZ010010016">
    <property type="protein sequence ID" value="KAK7075895.1"/>
    <property type="molecule type" value="Genomic_DNA"/>
</dbReference>
<protein>
    <recommendedName>
        <fullName evidence="2">NADH dehydrogenase [ubiquinone] 1 alpha subcomplex subunit 12</fullName>
    </recommendedName>
</protein>
<evidence type="ECO:0000256" key="2">
    <source>
        <dbReference type="RuleBase" id="RU363103"/>
    </source>
</evidence>
<comment type="caution">
    <text evidence="3">The sequence shown here is derived from an EMBL/GenBank/DDBJ whole genome shotgun (WGS) entry which is preliminary data.</text>
</comment>
<reference evidence="3 4" key="1">
    <citation type="submission" date="2023-11" db="EMBL/GenBank/DDBJ databases">
        <title>Halocaridina rubra genome assembly.</title>
        <authorList>
            <person name="Smith C."/>
        </authorList>
    </citation>
    <scope>NUCLEOTIDE SEQUENCE [LARGE SCALE GENOMIC DNA]</scope>
    <source>
        <strain evidence="3">EP-1</strain>
        <tissue evidence="3">Whole</tissue>
    </source>
</reference>
<evidence type="ECO:0000313" key="3">
    <source>
        <dbReference type="EMBL" id="KAK7075895.1"/>
    </source>
</evidence>
<name>A0AAN9A8C1_HALRR</name>
<dbReference type="GO" id="GO:0005743">
    <property type="term" value="C:mitochondrial inner membrane"/>
    <property type="evidence" value="ECO:0007669"/>
    <property type="project" value="UniProtKB-SubCell"/>
</dbReference>
<dbReference type="GO" id="GO:0045271">
    <property type="term" value="C:respiratory chain complex I"/>
    <property type="evidence" value="ECO:0007669"/>
    <property type="project" value="InterPro"/>
</dbReference>
<comment type="similarity">
    <text evidence="1 2">Belongs to the complex I NDUFA12 subunit family.</text>
</comment>
<dbReference type="PANTHER" id="PTHR12910">
    <property type="entry name" value="NADH-UBIQUINONE OXIDOREDUCTASE SUBUNIT B17.2"/>
    <property type="match status" value="1"/>
</dbReference>
<keyword evidence="4" id="KW-1185">Reference proteome</keyword>
<comment type="function">
    <text evidence="2">Accessory subunit of the mitochondrial membrane respiratory chain NADH dehydrogenase (Complex I), that is believed not to be involved in catalysis. Complex I functions in the transfer of electrons from NADH to the respiratory chain. The immediate electron acceptor for the enzyme is believed to be ubiquinone.</text>
</comment>
<comment type="subunit">
    <text evidence="2">Complex I is composed of 45 different subunits.</text>
</comment>
<keyword evidence="2" id="KW-0496">Mitochondrion</keyword>
<dbReference type="InterPro" id="IPR007763">
    <property type="entry name" value="NDUFA12"/>
</dbReference>